<evidence type="ECO:0000313" key="4">
    <source>
        <dbReference type="EMBL" id="OAD39931.1"/>
    </source>
</evidence>
<dbReference type="InterPro" id="IPR020904">
    <property type="entry name" value="Sc_DH/Rdtase_CS"/>
</dbReference>
<dbReference type="Gene3D" id="3.40.50.720">
    <property type="entry name" value="NAD(P)-binding Rossmann-like Domain"/>
    <property type="match status" value="1"/>
</dbReference>
<dbReference type="Proteomes" id="UP000185657">
    <property type="component" value="Unassembled WGS sequence"/>
</dbReference>
<evidence type="ECO:0000313" key="5">
    <source>
        <dbReference type="Proteomes" id="UP000185657"/>
    </source>
</evidence>
<dbReference type="InterPro" id="IPR050259">
    <property type="entry name" value="SDR"/>
</dbReference>
<dbReference type="PANTHER" id="PTHR42879">
    <property type="entry name" value="3-OXOACYL-(ACYL-CARRIER-PROTEIN) REDUCTASE"/>
    <property type="match status" value="1"/>
</dbReference>
<dbReference type="Pfam" id="PF00106">
    <property type="entry name" value="adh_short"/>
    <property type="match status" value="1"/>
</dbReference>
<dbReference type="SMART" id="SM00822">
    <property type="entry name" value="PKS_KR"/>
    <property type="match status" value="1"/>
</dbReference>
<dbReference type="RefSeq" id="WP_082877082.1">
    <property type="nucleotide sequence ID" value="NZ_CP017476.1"/>
</dbReference>
<dbReference type="PANTHER" id="PTHR42879:SF2">
    <property type="entry name" value="3-OXOACYL-[ACYL-CARRIER-PROTEIN] REDUCTASE FABG"/>
    <property type="match status" value="1"/>
</dbReference>
<dbReference type="SUPFAM" id="SSF51735">
    <property type="entry name" value="NAD(P)-binding Rossmann-fold domains"/>
    <property type="match status" value="1"/>
</dbReference>
<proteinExistence type="inferred from homology"/>
<organism evidence="4 5">
    <name type="scientific">Hydrogenophaga crassostreae</name>
    <dbReference type="NCBI Taxonomy" id="1763535"/>
    <lineage>
        <taxon>Bacteria</taxon>
        <taxon>Pseudomonadati</taxon>
        <taxon>Pseudomonadota</taxon>
        <taxon>Betaproteobacteria</taxon>
        <taxon>Burkholderiales</taxon>
        <taxon>Comamonadaceae</taxon>
        <taxon>Hydrogenophaga</taxon>
    </lineage>
</organism>
<dbReference type="PRINTS" id="PR00081">
    <property type="entry name" value="GDHRDH"/>
</dbReference>
<keyword evidence="5" id="KW-1185">Reference proteome</keyword>
<dbReference type="PROSITE" id="PS00061">
    <property type="entry name" value="ADH_SHORT"/>
    <property type="match status" value="1"/>
</dbReference>
<evidence type="ECO:0000256" key="2">
    <source>
        <dbReference type="RuleBase" id="RU000363"/>
    </source>
</evidence>
<evidence type="ECO:0000259" key="3">
    <source>
        <dbReference type="SMART" id="SM00822"/>
    </source>
</evidence>
<dbReference type="InterPro" id="IPR002347">
    <property type="entry name" value="SDR_fam"/>
</dbReference>
<feature type="domain" description="Ketoreductase" evidence="3">
    <location>
        <begin position="8"/>
        <end position="193"/>
    </location>
</feature>
<dbReference type="EMBL" id="LVWD01000034">
    <property type="protein sequence ID" value="OAD39931.1"/>
    <property type="molecule type" value="Genomic_DNA"/>
</dbReference>
<sequence>MGINLEGKVVLITGASRGIGQELVRQFARSGARVVFCARRPGPLQSLEEELKREQCDVMGLALNVTEPGDVAHLVDTALVRYGRIDVLINNVGVAGPTKAIEDTSVTEWNDTLAGNLTSTFLCLQAVVPGMRANRKGSVINIGSATGKRPLAHRIGYATAKMGMIGLTRTAAEELGPHNIRVNCICPGAVAGERLDEIMKGQADQRGITVDQFKQAIQGLSPLKSLVGAEDVAGLALFLASDLSHHMTGQDINVTAGLVMY</sequence>
<protein>
    <recommendedName>
        <fullName evidence="3">Ketoreductase domain-containing protein</fullName>
    </recommendedName>
</protein>
<dbReference type="InterPro" id="IPR036291">
    <property type="entry name" value="NAD(P)-bd_dom_sf"/>
</dbReference>
<dbReference type="CDD" id="cd05233">
    <property type="entry name" value="SDR_c"/>
    <property type="match status" value="1"/>
</dbReference>
<name>A0ABX2U243_9BURK</name>
<accession>A0ABX2U243</accession>
<gene>
    <name evidence="4" type="ORF">LPB72_17200</name>
</gene>
<comment type="caution">
    <text evidence="4">The sequence shown here is derived from an EMBL/GenBank/DDBJ whole genome shotgun (WGS) entry which is preliminary data.</text>
</comment>
<dbReference type="InterPro" id="IPR057326">
    <property type="entry name" value="KR_dom"/>
</dbReference>
<evidence type="ECO:0000256" key="1">
    <source>
        <dbReference type="ARBA" id="ARBA00006484"/>
    </source>
</evidence>
<comment type="similarity">
    <text evidence="1 2">Belongs to the short-chain dehydrogenases/reductases (SDR) family.</text>
</comment>
<reference evidence="4 5" key="1">
    <citation type="submission" date="2016-02" db="EMBL/GenBank/DDBJ databases">
        <title>Draft genome sequence of Hydrogenophaga sp. LPB0072.</title>
        <authorList>
            <person name="Shin S.-K."/>
            <person name="Yi H."/>
        </authorList>
    </citation>
    <scope>NUCLEOTIDE SEQUENCE [LARGE SCALE GENOMIC DNA]</scope>
    <source>
        <strain evidence="4 5">LPB0072</strain>
    </source>
</reference>
<dbReference type="PRINTS" id="PR00080">
    <property type="entry name" value="SDRFAMILY"/>
</dbReference>